<dbReference type="EMBL" id="MKGH01000040">
    <property type="protein sequence ID" value="PKX76946.1"/>
    <property type="molecule type" value="Genomic_DNA"/>
</dbReference>
<evidence type="ECO:0008006" key="4">
    <source>
        <dbReference type="Google" id="ProtNLM"/>
    </source>
</evidence>
<keyword evidence="1" id="KW-0812">Transmembrane</keyword>
<keyword evidence="1" id="KW-1133">Transmembrane helix</keyword>
<organism evidence="2 3">
    <name type="scientific">Latilactobacillus sakei</name>
    <name type="common">Lactobacillus sakei</name>
    <dbReference type="NCBI Taxonomy" id="1599"/>
    <lineage>
        <taxon>Bacteria</taxon>
        <taxon>Bacillati</taxon>
        <taxon>Bacillota</taxon>
        <taxon>Bacilli</taxon>
        <taxon>Lactobacillales</taxon>
        <taxon>Lactobacillaceae</taxon>
        <taxon>Latilactobacillus</taxon>
    </lineage>
</organism>
<proteinExistence type="predicted"/>
<reference evidence="2 3" key="1">
    <citation type="submission" date="2016-09" db="EMBL/GenBank/DDBJ databases">
        <authorList>
            <person name="Inglin R.C."/>
        </authorList>
    </citation>
    <scope>NUCLEOTIDE SEQUENCE [LARGE SCALE GENOMIC DNA]</scope>
    <source>
        <strain evidence="2 3">RI-517</strain>
    </source>
</reference>
<dbReference type="AlphaFoldDB" id="A0AAX0VA37"/>
<dbReference type="Proteomes" id="UP000234349">
    <property type="component" value="Unassembled WGS sequence"/>
</dbReference>
<gene>
    <name evidence="2" type="ORF">CUR37_08350</name>
</gene>
<name>A0AAX0VA37_LATSK</name>
<comment type="caution">
    <text evidence="2">The sequence shown here is derived from an EMBL/GenBank/DDBJ whole genome shotgun (WGS) entry which is preliminary data.</text>
</comment>
<feature type="transmembrane region" description="Helical" evidence="1">
    <location>
        <begin position="58"/>
        <end position="76"/>
    </location>
</feature>
<sequence>MVVILISAFFTIFLSIVLFAVVASQLTFRIGLVLNCLIFIILVGIDASLFGWGSGAHWIYFILSLIGLVASELFLADLPTVNRH</sequence>
<keyword evidence="1" id="KW-0472">Membrane</keyword>
<evidence type="ECO:0000256" key="1">
    <source>
        <dbReference type="SAM" id="Phobius"/>
    </source>
</evidence>
<accession>A0AAX0VA37</accession>
<feature type="transmembrane region" description="Helical" evidence="1">
    <location>
        <begin position="30"/>
        <end position="52"/>
    </location>
</feature>
<protein>
    <recommendedName>
        <fullName evidence="4">Integral membrane protein</fullName>
    </recommendedName>
</protein>
<feature type="transmembrane region" description="Helical" evidence="1">
    <location>
        <begin position="6"/>
        <end position="23"/>
    </location>
</feature>
<evidence type="ECO:0000313" key="3">
    <source>
        <dbReference type="Proteomes" id="UP000234349"/>
    </source>
</evidence>
<evidence type="ECO:0000313" key="2">
    <source>
        <dbReference type="EMBL" id="PKX76946.1"/>
    </source>
</evidence>